<keyword evidence="2" id="KW-1185">Reference proteome</keyword>
<evidence type="ECO:0000313" key="1">
    <source>
        <dbReference type="EMBL" id="KAI5331135.1"/>
    </source>
</evidence>
<protein>
    <submittedName>
        <fullName evidence="1">Uncharacterized protein</fullName>
    </submittedName>
</protein>
<reference evidence="1 2" key="1">
    <citation type="journal article" date="2022" name="G3 (Bethesda)">
        <title>Whole-genome sequence and methylome profiling of the almond [Prunus dulcis (Mill.) D.A. Webb] cultivar 'Nonpareil'.</title>
        <authorList>
            <person name="D'Amico-Willman K.M."/>
            <person name="Ouma W.Z."/>
            <person name="Meulia T."/>
            <person name="Sideli G.M."/>
            <person name="Gradziel T.M."/>
            <person name="Fresnedo-Ramirez J."/>
        </authorList>
    </citation>
    <scope>NUCLEOTIDE SEQUENCE [LARGE SCALE GENOMIC DNA]</scope>
    <source>
        <strain evidence="1">Clone GOH B32 T37-40</strain>
    </source>
</reference>
<proteinExistence type="predicted"/>
<dbReference type="Proteomes" id="UP001054821">
    <property type="component" value="Chromosome 4"/>
</dbReference>
<evidence type="ECO:0000313" key="2">
    <source>
        <dbReference type="Proteomes" id="UP001054821"/>
    </source>
</evidence>
<sequence>MPSSISQGFEIKIGTTCNDFDESCVADVAQCFTFTIRSLWMLESVPLFTELKSPPPSNLRDKNMEALNKFKYMGAKNKMTES</sequence>
<organism evidence="1 2">
    <name type="scientific">Prunus dulcis</name>
    <name type="common">Almond</name>
    <name type="synonym">Amygdalus dulcis</name>
    <dbReference type="NCBI Taxonomy" id="3755"/>
    <lineage>
        <taxon>Eukaryota</taxon>
        <taxon>Viridiplantae</taxon>
        <taxon>Streptophyta</taxon>
        <taxon>Embryophyta</taxon>
        <taxon>Tracheophyta</taxon>
        <taxon>Spermatophyta</taxon>
        <taxon>Magnoliopsida</taxon>
        <taxon>eudicotyledons</taxon>
        <taxon>Gunneridae</taxon>
        <taxon>Pentapetalae</taxon>
        <taxon>rosids</taxon>
        <taxon>fabids</taxon>
        <taxon>Rosales</taxon>
        <taxon>Rosaceae</taxon>
        <taxon>Amygdaloideae</taxon>
        <taxon>Amygdaleae</taxon>
        <taxon>Prunus</taxon>
    </lineage>
</organism>
<dbReference type="AlphaFoldDB" id="A0AAD4Z367"/>
<dbReference type="EMBL" id="JAJFAZ020000004">
    <property type="protein sequence ID" value="KAI5331135.1"/>
    <property type="molecule type" value="Genomic_DNA"/>
</dbReference>
<name>A0AAD4Z367_PRUDU</name>
<gene>
    <name evidence="1" type="ORF">L3X38_021261</name>
</gene>
<accession>A0AAD4Z367</accession>
<comment type="caution">
    <text evidence="1">The sequence shown here is derived from an EMBL/GenBank/DDBJ whole genome shotgun (WGS) entry which is preliminary data.</text>
</comment>